<dbReference type="InterPro" id="IPR006311">
    <property type="entry name" value="TAT_signal"/>
</dbReference>
<reference evidence="2" key="1">
    <citation type="journal article" date="2019" name="Int. J. Syst. Evol. Microbiol.">
        <title>The Global Catalogue of Microorganisms (GCM) 10K type strain sequencing project: providing services to taxonomists for standard genome sequencing and annotation.</title>
        <authorList>
            <consortium name="The Broad Institute Genomics Platform"/>
            <consortium name="The Broad Institute Genome Sequencing Center for Infectious Disease"/>
            <person name="Wu L."/>
            <person name="Ma J."/>
        </authorList>
    </citation>
    <scope>NUCLEOTIDE SEQUENCE [LARGE SCALE GENOMIC DNA]</scope>
    <source>
        <strain evidence="2">Q85</strain>
    </source>
</reference>
<keyword evidence="2" id="KW-1185">Reference proteome</keyword>
<dbReference type="Proteomes" id="UP001597283">
    <property type="component" value="Unassembled WGS sequence"/>
</dbReference>
<organism evidence="1 2">
    <name type="scientific">Sphingomonas floccifaciens</name>
    <dbReference type="NCBI Taxonomy" id="1844115"/>
    <lineage>
        <taxon>Bacteria</taxon>
        <taxon>Pseudomonadati</taxon>
        <taxon>Pseudomonadota</taxon>
        <taxon>Alphaproteobacteria</taxon>
        <taxon>Sphingomonadales</taxon>
        <taxon>Sphingomonadaceae</taxon>
        <taxon>Sphingomonas</taxon>
    </lineage>
</organism>
<comment type="caution">
    <text evidence="1">The sequence shown here is derived from an EMBL/GenBank/DDBJ whole genome shotgun (WGS) entry which is preliminary data.</text>
</comment>
<evidence type="ECO:0000313" key="2">
    <source>
        <dbReference type="Proteomes" id="UP001597283"/>
    </source>
</evidence>
<dbReference type="RefSeq" id="WP_380941797.1">
    <property type="nucleotide sequence ID" value="NZ_JBHUFC010000024.1"/>
</dbReference>
<dbReference type="Gene3D" id="3.40.50.1820">
    <property type="entry name" value="alpha/beta hydrolase"/>
    <property type="match status" value="1"/>
</dbReference>
<proteinExistence type="predicted"/>
<protein>
    <recommendedName>
        <fullName evidence="3">Alpha/beta hydrolase</fullName>
    </recommendedName>
</protein>
<evidence type="ECO:0000313" key="1">
    <source>
        <dbReference type="EMBL" id="MFD1789670.1"/>
    </source>
</evidence>
<evidence type="ECO:0008006" key="3">
    <source>
        <dbReference type="Google" id="ProtNLM"/>
    </source>
</evidence>
<dbReference type="SUPFAM" id="SSF53474">
    <property type="entry name" value="alpha/beta-Hydrolases"/>
    <property type="match status" value="1"/>
</dbReference>
<sequence length="278" mass="28721">MDRRTLIGGIAGAGAVLAGGPLFARDAIASDDVALTVGTRETRLFRTRPAKPRGVALFSTGHGSWPEKYALLTRHLAEQGWVVLSPLHVDSMRHPDRATFTMQASFGERMADMGAAAAVAAKDYPGLPVIAVGHSFGTLTSLCLGGALSYIAPFRAPAVKAVLGFSTPGKIPGLIQPSAYTSLAVPAMIVTGTADTVPGFVKNPADHLFVGQTAGKSAYTIVAKDGGHELVADGAAMARLAPAVDLFLAAYGRGDAKAAAQLKDWTAPDGDRFVVKAA</sequence>
<accession>A0ABW4NK16</accession>
<gene>
    <name evidence="1" type="ORF">ACFSC3_19115</name>
</gene>
<dbReference type="EMBL" id="JBHUFC010000024">
    <property type="protein sequence ID" value="MFD1789670.1"/>
    <property type="molecule type" value="Genomic_DNA"/>
</dbReference>
<dbReference type="InterPro" id="IPR029058">
    <property type="entry name" value="AB_hydrolase_fold"/>
</dbReference>
<name>A0ABW4NK16_9SPHN</name>
<dbReference type="PROSITE" id="PS51318">
    <property type="entry name" value="TAT"/>
    <property type="match status" value="1"/>
</dbReference>